<evidence type="ECO:0000313" key="1">
    <source>
        <dbReference type="EMBL" id="QJR81531.1"/>
    </source>
</evidence>
<dbReference type="Gene3D" id="3.40.50.620">
    <property type="entry name" value="HUPs"/>
    <property type="match status" value="1"/>
</dbReference>
<dbReference type="InterPro" id="IPR014729">
    <property type="entry name" value="Rossmann-like_a/b/a_fold"/>
</dbReference>
<dbReference type="OrthoDB" id="2462219at2"/>
<reference evidence="2" key="1">
    <citation type="submission" date="2014-12" db="EMBL/GenBank/DDBJ databases">
        <title>Complete genome sequence of a multi-drug resistant Klebsiella pneumoniae.</title>
        <authorList>
            <person name="Hua X."/>
            <person name="Chen Q."/>
            <person name="Li X."/>
            <person name="Feng Y."/>
            <person name="Ruan Z."/>
            <person name="Yu Y."/>
        </authorList>
    </citation>
    <scope>NUCLEOTIDE SEQUENCE [LARGE SCALE GENOMIC DNA]</scope>
    <source>
        <strain evidence="2">5.12</strain>
    </source>
</reference>
<dbReference type="RefSeq" id="WP_075607276.1">
    <property type="nucleotide sequence ID" value="NZ_CP052766.1"/>
</dbReference>
<dbReference type="SUPFAM" id="SSF52402">
    <property type="entry name" value="Adenine nucleotide alpha hydrolases-like"/>
    <property type="match status" value="1"/>
</dbReference>
<protein>
    <recommendedName>
        <fullName evidence="3">Asparagine synthetase domain-containing protein</fullName>
    </recommendedName>
</protein>
<gene>
    <name evidence="1" type="ORF">CA267_012445</name>
</gene>
<organism evidence="1 2">
    <name type="scientific">Alteromonas pelagimontana</name>
    <dbReference type="NCBI Taxonomy" id="1858656"/>
    <lineage>
        <taxon>Bacteria</taxon>
        <taxon>Pseudomonadati</taxon>
        <taxon>Pseudomonadota</taxon>
        <taxon>Gammaproteobacteria</taxon>
        <taxon>Alteromonadales</taxon>
        <taxon>Alteromonadaceae</taxon>
        <taxon>Alteromonas/Salinimonas group</taxon>
        <taxon>Alteromonas</taxon>
    </lineage>
</organism>
<dbReference type="KEGG" id="apel:CA267_012445"/>
<dbReference type="AlphaFoldDB" id="A0A6M4MEB4"/>
<evidence type="ECO:0008006" key="3">
    <source>
        <dbReference type="Google" id="ProtNLM"/>
    </source>
</evidence>
<proteinExistence type="predicted"/>
<accession>A0A6M4MEB4</accession>
<dbReference type="Proteomes" id="UP000219285">
    <property type="component" value="Chromosome"/>
</dbReference>
<dbReference type="EMBL" id="CP052766">
    <property type="protein sequence ID" value="QJR81531.1"/>
    <property type="molecule type" value="Genomic_DNA"/>
</dbReference>
<reference evidence="1 2" key="2">
    <citation type="submission" date="2020-04" db="EMBL/GenBank/DDBJ databases">
        <title>Complete genome sequence of Alteromonas pelagimontana 5.12T.</title>
        <authorList>
            <person name="Sinha R.K."/>
            <person name="Krishnan K.P."/>
            <person name="Kurian J.P."/>
        </authorList>
    </citation>
    <scope>NUCLEOTIDE SEQUENCE [LARGE SCALE GENOMIC DNA]</scope>
    <source>
        <strain evidence="1 2">5.12</strain>
    </source>
</reference>
<keyword evidence="2" id="KW-1185">Reference proteome</keyword>
<name>A0A6M4MEB4_9ALTE</name>
<sequence>MKHKLADYPFAQESDDVDIVKRQYRFGYIANIGMRPKFSGSLSSSLGHWVELQVNTLSLLVHPESPVYKVKSSPTHVVLVGHIFDALNKEFDSQKIAEKLAAYNSATKEFLGSLDSLAGRYVIFINFGRGWEVYPDAFGSKMRYFSPSHPGLVASHSSLLANACGAQLDFDMFAFISSESYRKRDVKNLPGLATEYEDVYVAPANHMLELTQMNLERFWPRHNVRHNDMELAAATFIQYLDGYSDYIAKTFDKEIFGLTGGMDSRTMLAPLLAKGVEVESFTLLRGGADNRQDLETAKQLAISFGFAHTVVNVSTEASRIQGYFADVRKALRMTGGPQRLNTIHSNDTFYRAFKDKASVNSNFSRGFGGEIIRGFFQKQGKPLKKATAEKFAGIMGINGQEEITKHYFQHFIDNLSYDKCYDADLFDIYYMEHRMSKWGANALTESDLTAHSMVGMSCRKLYEVNMGLPLDVRGTREVFKRTVQYFAPELLNIEVC</sequence>
<evidence type="ECO:0000313" key="2">
    <source>
        <dbReference type="Proteomes" id="UP000219285"/>
    </source>
</evidence>